<dbReference type="HOGENOM" id="CLU_3106717_0_0_1"/>
<protein>
    <submittedName>
        <fullName evidence="1">Uncharacterized protein</fullName>
    </submittedName>
</protein>
<keyword evidence="2" id="KW-1185">Reference proteome</keyword>
<proteinExistence type="predicted"/>
<evidence type="ECO:0000313" key="1">
    <source>
        <dbReference type="EMBL" id="KIJ97443.1"/>
    </source>
</evidence>
<gene>
    <name evidence="1" type="ORF">K443DRAFT_681530</name>
</gene>
<name>A0A0C9X7X9_9AGAR</name>
<sequence length="51" mass="5688">MRRASAVRLYPNAGSVGNSISDRDRRAICQLPSMVYLWRGKTDMTRCGNVG</sequence>
<dbReference type="EMBL" id="KN838693">
    <property type="protein sequence ID" value="KIJ97443.1"/>
    <property type="molecule type" value="Genomic_DNA"/>
</dbReference>
<evidence type="ECO:0000313" key="2">
    <source>
        <dbReference type="Proteomes" id="UP000054477"/>
    </source>
</evidence>
<dbReference type="Proteomes" id="UP000054477">
    <property type="component" value="Unassembled WGS sequence"/>
</dbReference>
<organism evidence="1 2">
    <name type="scientific">Laccaria amethystina LaAM-08-1</name>
    <dbReference type="NCBI Taxonomy" id="1095629"/>
    <lineage>
        <taxon>Eukaryota</taxon>
        <taxon>Fungi</taxon>
        <taxon>Dikarya</taxon>
        <taxon>Basidiomycota</taxon>
        <taxon>Agaricomycotina</taxon>
        <taxon>Agaricomycetes</taxon>
        <taxon>Agaricomycetidae</taxon>
        <taxon>Agaricales</taxon>
        <taxon>Agaricineae</taxon>
        <taxon>Hydnangiaceae</taxon>
        <taxon>Laccaria</taxon>
    </lineage>
</organism>
<reference evidence="2" key="2">
    <citation type="submission" date="2015-01" db="EMBL/GenBank/DDBJ databases">
        <title>Evolutionary Origins and Diversification of the Mycorrhizal Mutualists.</title>
        <authorList>
            <consortium name="DOE Joint Genome Institute"/>
            <consortium name="Mycorrhizal Genomics Consortium"/>
            <person name="Kohler A."/>
            <person name="Kuo A."/>
            <person name="Nagy L.G."/>
            <person name="Floudas D."/>
            <person name="Copeland A."/>
            <person name="Barry K.W."/>
            <person name="Cichocki N."/>
            <person name="Veneault-Fourrey C."/>
            <person name="LaButti K."/>
            <person name="Lindquist E.A."/>
            <person name="Lipzen A."/>
            <person name="Lundell T."/>
            <person name="Morin E."/>
            <person name="Murat C."/>
            <person name="Riley R."/>
            <person name="Ohm R."/>
            <person name="Sun H."/>
            <person name="Tunlid A."/>
            <person name="Henrissat B."/>
            <person name="Grigoriev I.V."/>
            <person name="Hibbett D.S."/>
            <person name="Martin F."/>
        </authorList>
    </citation>
    <scope>NUCLEOTIDE SEQUENCE [LARGE SCALE GENOMIC DNA]</scope>
    <source>
        <strain evidence="2">LaAM-08-1</strain>
    </source>
</reference>
<dbReference type="AlphaFoldDB" id="A0A0C9X7X9"/>
<reference evidence="1 2" key="1">
    <citation type="submission" date="2014-04" db="EMBL/GenBank/DDBJ databases">
        <authorList>
            <consortium name="DOE Joint Genome Institute"/>
            <person name="Kuo A."/>
            <person name="Kohler A."/>
            <person name="Nagy L.G."/>
            <person name="Floudas D."/>
            <person name="Copeland A."/>
            <person name="Barry K.W."/>
            <person name="Cichocki N."/>
            <person name="Veneault-Fourrey C."/>
            <person name="LaButti K."/>
            <person name="Lindquist E.A."/>
            <person name="Lipzen A."/>
            <person name="Lundell T."/>
            <person name="Morin E."/>
            <person name="Murat C."/>
            <person name="Sun H."/>
            <person name="Tunlid A."/>
            <person name="Henrissat B."/>
            <person name="Grigoriev I.V."/>
            <person name="Hibbett D.S."/>
            <person name="Martin F."/>
            <person name="Nordberg H.P."/>
            <person name="Cantor M.N."/>
            <person name="Hua S.X."/>
        </authorList>
    </citation>
    <scope>NUCLEOTIDE SEQUENCE [LARGE SCALE GENOMIC DNA]</scope>
    <source>
        <strain evidence="1 2">LaAM-08-1</strain>
    </source>
</reference>
<accession>A0A0C9X7X9</accession>